<dbReference type="Pfam" id="PF00199">
    <property type="entry name" value="Catalase"/>
    <property type="match status" value="1"/>
</dbReference>
<feature type="binding site" description="axial binding residue" evidence="9">
    <location>
        <position position="299"/>
    </location>
    <ligand>
        <name>heme</name>
        <dbReference type="ChEBI" id="CHEBI:30413"/>
    </ligand>
    <ligandPart>
        <name>Fe</name>
        <dbReference type="ChEBI" id="CHEBI:18248"/>
    </ligandPart>
</feature>
<evidence type="ECO:0000256" key="1">
    <source>
        <dbReference type="ARBA" id="ARBA00005329"/>
    </source>
</evidence>
<dbReference type="STRING" id="589385.SAMN05421504_10217"/>
<dbReference type="OrthoDB" id="255727at2"/>
<evidence type="ECO:0000313" key="12">
    <source>
        <dbReference type="Proteomes" id="UP000199515"/>
    </source>
</evidence>
<feature type="active site" evidence="8">
    <location>
        <position position="32"/>
    </location>
</feature>
<evidence type="ECO:0000259" key="10">
    <source>
        <dbReference type="SMART" id="SM01060"/>
    </source>
</evidence>
<dbReference type="AlphaFoldDB" id="A0A1H2Y4L3"/>
<evidence type="ECO:0000256" key="5">
    <source>
        <dbReference type="ARBA" id="ARBA00023002"/>
    </source>
</evidence>
<dbReference type="EC" id="1.11.1.-" evidence="7"/>
<dbReference type="PANTHER" id="PTHR11465">
    <property type="entry name" value="CATALASE"/>
    <property type="match status" value="1"/>
</dbReference>
<dbReference type="Gene3D" id="2.40.180.10">
    <property type="entry name" value="Catalase core domain"/>
    <property type="match status" value="1"/>
</dbReference>
<evidence type="ECO:0000256" key="4">
    <source>
        <dbReference type="ARBA" id="ARBA00022723"/>
    </source>
</evidence>
<proteinExistence type="inferred from homology"/>
<dbReference type="Proteomes" id="UP000199515">
    <property type="component" value="Unassembled WGS sequence"/>
</dbReference>
<dbReference type="PANTHER" id="PTHR11465:SF9">
    <property type="entry name" value="CATALASE"/>
    <property type="match status" value="1"/>
</dbReference>
<dbReference type="InterPro" id="IPR011614">
    <property type="entry name" value="Catalase_core"/>
</dbReference>
<evidence type="ECO:0000256" key="7">
    <source>
        <dbReference type="PIRNR" id="PIRNR000296"/>
    </source>
</evidence>
<dbReference type="EMBL" id="FNON01000002">
    <property type="protein sequence ID" value="SDX00133.1"/>
    <property type="molecule type" value="Genomic_DNA"/>
</dbReference>
<dbReference type="InterPro" id="IPR024168">
    <property type="entry name" value="Catalase_SrpA-type_pred"/>
</dbReference>
<keyword evidence="4 7" id="KW-0479">Metal-binding</keyword>
<dbReference type="RefSeq" id="WP_091287962.1">
    <property type="nucleotide sequence ID" value="NZ_FNON01000002.1"/>
</dbReference>
<dbReference type="GO" id="GO:0046872">
    <property type="term" value="F:metal ion binding"/>
    <property type="evidence" value="ECO:0007669"/>
    <property type="project" value="UniProtKB-KW"/>
</dbReference>
<name>A0A1H2Y4L3_9PSEU</name>
<keyword evidence="3 7" id="KW-0349">Heme</keyword>
<feature type="domain" description="Catalase core" evidence="10">
    <location>
        <begin position="7"/>
        <end position="310"/>
    </location>
</feature>
<evidence type="ECO:0000256" key="9">
    <source>
        <dbReference type="PIRSR" id="PIRSR000296-2"/>
    </source>
</evidence>
<dbReference type="PROSITE" id="PS51402">
    <property type="entry name" value="CATALASE_3"/>
    <property type="match status" value="1"/>
</dbReference>
<comment type="cofactor">
    <cofactor evidence="7">
        <name>heme</name>
        <dbReference type="ChEBI" id="CHEBI:30413"/>
    </cofactor>
</comment>
<dbReference type="PRINTS" id="PR00067">
    <property type="entry name" value="CATALASE"/>
</dbReference>
<dbReference type="SMART" id="SM01060">
    <property type="entry name" value="Catalase"/>
    <property type="match status" value="1"/>
</dbReference>
<dbReference type="Gene3D" id="1.20.1280.120">
    <property type="match status" value="1"/>
</dbReference>
<keyword evidence="2 7" id="KW-0575">Peroxidase</keyword>
<dbReference type="GO" id="GO:0042542">
    <property type="term" value="P:response to hydrogen peroxide"/>
    <property type="evidence" value="ECO:0007669"/>
    <property type="project" value="TreeGrafter"/>
</dbReference>
<dbReference type="InterPro" id="IPR020835">
    <property type="entry name" value="Catalase_sf"/>
</dbReference>
<evidence type="ECO:0000256" key="2">
    <source>
        <dbReference type="ARBA" id="ARBA00022559"/>
    </source>
</evidence>
<evidence type="ECO:0000313" key="11">
    <source>
        <dbReference type="EMBL" id="SDX00133.1"/>
    </source>
</evidence>
<dbReference type="PIRSF" id="PIRSF000296">
    <property type="entry name" value="SrpA"/>
    <property type="match status" value="1"/>
</dbReference>
<dbReference type="GO" id="GO:0004096">
    <property type="term" value="F:catalase activity"/>
    <property type="evidence" value="ECO:0007669"/>
    <property type="project" value="InterPro"/>
</dbReference>
<protein>
    <recommendedName>
        <fullName evidence="7">Catalase-related peroxidase</fullName>
        <ecNumber evidence="7">1.11.1.-</ecNumber>
    </recommendedName>
</protein>
<dbReference type="CDD" id="cd08153">
    <property type="entry name" value="srpA_like"/>
    <property type="match status" value="1"/>
</dbReference>
<gene>
    <name evidence="11" type="ORF">SAMN05421504_10217</name>
</gene>
<dbReference type="InterPro" id="IPR018028">
    <property type="entry name" value="Catalase"/>
</dbReference>
<evidence type="ECO:0000256" key="3">
    <source>
        <dbReference type="ARBA" id="ARBA00022617"/>
    </source>
</evidence>
<dbReference type="GO" id="GO:0042744">
    <property type="term" value="P:hydrogen peroxide catabolic process"/>
    <property type="evidence" value="ECO:0007669"/>
    <property type="project" value="TreeGrafter"/>
</dbReference>
<keyword evidence="12" id="KW-1185">Reference proteome</keyword>
<sequence>MASELAKSQLSVTIVDNIEHLKGTHAGYRRAHARGVCYDATFTPTGDAGPLTTAAHLRGEPVSATVRFSHTDTNPHVPDGDRAVRGFATKFHLPDGTNTDLIMVNLDRFVASTPESFLELLHAAEPDPATGAPNLDNIKAHVGAHPEAGPGLAAAAVVGIPVSYAATTYWAIHAFFWRDADGAARPVKYRWEPDLDPANAEDTSGWSAEHLAEELAERLKSGPVGFRLIVQLGEEGDNTDDSTQVWPAERTEIVAGHLSITGEAADQEYWHNQVFDPTLLTPGIEASDDPVLAARSTIYAVSYDRRVHKR</sequence>
<dbReference type="GO" id="GO:0020037">
    <property type="term" value="F:heme binding"/>
    <property type="evidence" value="ECO:0007669"/>
    <property type="project" value="InterPro"/>
</dbReference>
<dbReference type="GO" id="GO:0005737">
    <property type="term" value="C:cytoplasm"/>
    <property type="evidence" value="ECO:0007669"/>
    <property type="project" value="TreeGrafter"/>
</dbReference>
<keyword evidence="6 7" id="KW-0408">Iron</keyword>
<comment type="similarity">
    <text evidence="1 7">Belongs to the catalase family.</text>
</comment>
<keyword evidence="5 7" id="KW-0560">Oxidoreductase</keyword>
<evidence type="ECO:0000256" key="6">
    <source>
        <dbReference type="ARBA" id="ARBA00023004"/>
    </source>
</evidence>
<accession>A0A1H2Y4L3</accession>
<organism evidence="11 12">
    <name type="scientific">Amycolatopsis xylanica</name>
    <dbReference type="NCBI Taxonomy" id="589385"/>
    <lineage>
        <taxon>Bacteria</taxon>
        <taxon>Bacillati</taxon>
        <taxon>Actinomycetota</taxon>
        <taxon>Actinomycetes</taxon>
        <taxon>Pseudonocardiales</taxon>
        <taxon>Pseudonocardiaceae</taxon>
        <taxon>Amycolatopsis</taxon>
    </lineage>
</organism>
<reference evidence="11 12" key="1">
    <citation type="submission" date="2016-10" db="EMBL/GenBank/DDBJ databases">
        <authorList>
            <person name="de Groot N.N."/>
        </authorList>
    </citation>
    <scope>NUCLEOTIDE SEQUENCE [LARGE SCALE GENOMIC DNA]</scope>
    <source>
        <strain evidence="11 12">CPCC 202699</strain>
    </source>
</reference>
<comment type="function">
    <text evidence="7">Has an organic peroxide-dependent peroxidase activity.</text>
</comment>
<dbReference type="SUPFAM" id="SSF56634">
    <property type="entry name" value="Heme-dependent catalase-like"/>
    <property type="match status" value="1"/>
</dbReference>
<evidence type="ECO:0000256" key="8">
    <source>
        <dbReference type="PIRSR" id="PIRSR000296-1"/>
    </source>
</evidence>